<keyword evidence="11 13" id="KW-0131">Cell cycle</keyword>
<accession>A0AAW1E0C5</accession>
<dbReference type="InterPro" id="IPR006612">
    <property type="entry name" value="THAP_Znf"/>
</dbReference>
<evidence type="ECO:0000256" key="1">
    <source>
        <dbReference type="ARBA" id="ARBA00004642"/>
    </source>
</evidence>
<feature type="region of interest" description="Disordered" evidence="14">
    <location>
        <begin position="385"/>
        <end position="406"/>
    </location>
</feature>
<dbReference type="GO" id="GO:0001935">
    <property type="term" value="P:endothelial cell proliferation"/>
    <property type="evidence" value="ECO:0007669"/>
    <property type="project" value="UniProtKB-UniRule"/>
</dbReference>
<evidence type="ECO:0000256" key="3">
    <source>
        <dbReference type="ARBA" id="ARBA00022723"/>
    </source>
</evidence>
<evidence type="ECO:0000256" key="11">
    <source>
        <dbReference type="ARBA" id="ARBA00023306"/>
    </source>
</evidence>
<protein>
    <recommendedName>
        <fullName evidence="13">THAP domain-containing protein 1</fullName>
    </recommendedName>
</protein>
<evidence type="ECO:0000313" key="17">
    <source>
        <dbReference type="Proteomes" id="UP001488805"/>
    </source>
</evidence>
<comment type="function">
    <text evidence="13">DNA-binding transcription regulator that regulates endothelial cell proliferation and G1/S cell-cycle progression. Specifically binds the 5'-[AT]NTNN[GT]GGCA[AGT]-3' core DNA sequence and acts by modulating expression of pRB-E2F cell-cycle target genes.</text>
</comment>
<keyword evidence="10 13" id="KW-0539">Nucleus</keyword>
<feature type="domain" description="THAP-type" evidence="15">
    <location>
        <begin position="1"/>
        <end position="97"/>
    </location>
</feature>
<evidence type="ECO:0000259" key="15">
    <source>
        <dbReference type="PROSITE" id="PS50950"/>
    </source>
</evidence>
<dbReference type="GO" id="GO:0005654">
    <property type="term" value="C:nucleoplasm"/>
    <property type="evidence" value="ECO:0007669"/>
    <property type="project" value="UniProtKB-SubCell"/>
</dbReference>
<dbReference type="EMBL" id="JBCEZU010000575">
    <property type="protein sequence ID" value="KAK9516079.1"/>
    <property type="molecule type" value="Genomic_DNA"/>
</dbReference>
<feature type="region of interest" description="Disordered" evidence="14">
    <location>
        <begin position="268"/>
        <end position="330"/>
    </location>
</feature>
<comment type="caution">
    <text evidence="16">The sequence shown here is derived from an EMBL/GenBank/DDBJ whole genome shotgun (WGS) entry which is preliminary data.</text>
</comment>
<evidence type="ECO:0000256" key="6">
    <source>
        <dbReference type="ARBA" id="ARBA00023015"/>
    </source>
</evidence>
<proteinExistence type="inferred from homology"/>
<evidence type="ECO:0000256" key="8">
    <source>
        <dbReference type="ARBA" id="ARBA00023125"/>
    </source>
</evidence>
<keyword evidence="5" id="KW-0862">Zinc</keyword>
<feature type="compositionally biased region" description="Basic and acidic residues" evidence="14">
    <location>
        <begin position="302"/>
        <end position="316"/>
    </location>
</feature>
<evidence type="ECO:0000256" key="9">
    <source>
        <dbReference type="ARBA" id="ARBA00023163"/>
    </source>
</evidence>
<sequence>MAERSCCVLNCSRTSRDLSGGHAVTFHVFPAWRRHEGETISELTRSRRTAWVSAVGREDITFHRVPSSSRVCSRHFYSGKPSYEGLESDPDWVPSLLMGPSEGTTGPTKGLLQSVHRDRDQDQRRSTETRSLTETETAGGAERPDVRPWTEVRPLLQSVLQRRTVFSRPPADETRGRAAPAVKETHLDFRDFIRDALEASLETSSRSRISVELDSEGPPMKEVHQTCEQSSSCENCVRLMKRSMELQEKLSRLTGGPEDVEVITETLLHPDQDKQSPETVHIEEQDPAGMEPPLSSPPAVLKDGERDPDSANKRTQEGQPSKPKPRQPPRFQNAWLKRFWFLCYSPALDLMWCHICRLHSDRSHSTKGLIKGSRMFKLQSILKHSSSNHHKNNESRHMMMGRHLQP</sequence>
<dbReference type="SMART" id="SM00980">
    <property type="entry name" value="THAP"/>
    <property type="match status" value="1"/>
</dbReference>
<evidence type="ECO:0000256" key="4">
    <source>
        <dbReference type="ARBA" id="ARBA00022771"/>
    </source>
</evidence>
<keyword evidence="17" id="KW-1185">Reference proteome</keyword>
<dbReference type="AlphaFoldDB" id="A0AAW1E0C5"/>
<evidence type="ECO:0000256" key="7">
    <source>
        <dbReference type="ARBA" id="ARBA00023054"/>
    </source>
</evidence>
<dbReference type="Proteomes" id="UP001488805">
    <property type="component" value="Unassembled WGS sequence"/>
</dbReference>
<name>A0AAW1E0C5_ZOAVI</name>
<evidence type="ECO:0000313" key="16">
    <source>
        <dbReference type="EMBL" id="KAK9516079.1"/>
    </source>
</evidence>
<keyword evidence="7 13" id="KW-0175">Coiled coil</keyword>
<evidence type="ECO:0000256" key="12">
    <source>
        <dbReference type="PROSITE-ProRule" id="PRU00309"/>
    </source>
</evidence>
<organism evidence="16 17">
    <name type="scientific">Zoarces viviparus</name>
    <name type="common">Viviparous eelpout</name>
    <name type="synonym">Blennius viviparus</name>
    <dbReference type="NCBI Taxonomy" id="48416"/>
    <lineage>
        <taxon>Eukaryota</taxon>
        <taxon>Metazoa</taxon>
        <taxon>Chordata</taxon>
        <taxon>Craniata</taxon>
        <taxon>Vertebrata</taxon>
        <taxon>Euteleostomi</taxon>
        <taxon>Actinopterygii</taxon>
        <taxon>Neopterygii</taxon>
        <taxon>Teleostei</taxon>
        <taxon>Neoteleostei</taxon>
        <taxon>Acanthomorphata</taxon>
        <taxon>Eupercaria</taxon>
        <taxon>Perciformes</taxon>
        <taxon>Cottioidei</taxon>
        <taxon>Zoarcales</taxon>
        <taxon>Zoarcidae</taxon>
        <taxon>Zoarcinae</taxon>
        <taxon>Zoarces</taxon>
    </lineage>
</organism>
<dbReference type="PROSITE" id="PS50950">
    <property type="entry name" value="ZF_THAP"/>
    <property type="match status" value="1"/>
</dbReference>
<dbReference type="InterPro" id="IPR026516">
    <property type="entry name" value="THAP1/10"/>
</dbReference>
<keyword evidence="8 12" id="KW-0238">DNA-binding</keyword>
<evidence type="ECO:0000256" key="2">
    <source>
        <dbReference type="ARBA" id="ARBA00006177"/>
    </source>
</evidence>
<gene>
    <name evidence="16" type="ORF">VZT92_024039</name>
</gene>
<dbReference type="GO" id="GO:0003700">
    <property type="term" value="F:DNA-binding transcription factor activity"/>
    <property type="evidence" value="ECO:0007669"/>
    <property type="project" value="UniProtKB-UniRule"/>
</dbReference>
<feature type="compositionally biased region" description="Basic and acidic residues" evidence="14">
    <location>
        <begin position="268"/>
        <end position="284"/>
    </location>
</feature>
<comment type="similarity">
    <text evidence="2 13">Belongs to the THAP1 family.</text>
</comment>
<evidence type="ECO:0000256" key="5">
    <source>
        <dbReference type="ARBA" id="ARBA00022833"/>
    </source>
</evidence>
<reference evidence="16 17" key="1">
    <citation type="journal article" date="2024" name="Genome Biol. Evol.">
        <title>Chromosome-level genome assembly of the viviparous eelpout Zoarces viviparus.</title>
        <authorList>
            <person name="Fuhrmann N."/>
            <person name="Brasseur M.V."/>
            <person name="Bakowski C.E."/>
            <person name="Podsiadlowski L."/>
            <person name="Prost S."/>
            <person name="Krehenwinkel H."/>
            <person name="Mayer C."/>
        </authorList>
    </citation>
    <scope>NUCLEOTIDE SEQUENCE [LARGE SCALE GENOMIC DNA]</scope>
    <source>
        <strain evidence="16">NO-MEL_2022_Ind0_liver</strain>
    </source>
</reference>
<evidence type="ECO:0000256" key="13">
    <source>
        <dbReference type="RuleBase" id="RU369073"/>
    </source>
</evidence>
<dbReference type="Pfam" id="PF05485">
    <property type="entry name" value="THAP"/>
    <property type="match status" value="1"/>
</dbReference>
<dbReference type="PANTHER" id="PTHR46600:SF1">
    <property type="entry name" value="THAP DOMAIN-CONTAINING PROTEIN 1"/>
    <property type="match status" value="1"/>
</dbReference>
<keyword evidence="3" id="KW-0479">Metal-binding</keyword>
<dbReference type="GO" id="GO:0043565">
    <property type="term" value="F:sequence-specific DNA binding"/>
    <property type="evidence" value="ECO:0007669"/>
    <property type="project" value="UniProtKB-UniRule"/>
</dbReference>
<dbReference type="GO" id="GO:0008270">
    <property type="term" value="F:zinc ion binding"/>
    <property type="evidence" value="ECO:0007669"/>
    <property type="project" value="UniProtKB-KW"/>
</dbReference>
<comment type="subcellular location">
    <subcellularLocation>
        <location evidence="1 13">Nucleus</location>
        <location evidence="1 13">Nucleoplasm</location>
    </subcellularLocation>
</comment>
<keyword evidence="9 13" id="KW-0804">Transcription</keyword>
<feature type="region of interest" description="Disordered" evidence="14">
    <location>
        <begin position="94"/>
        <end position="150"/>
    </location>
</feature>
<dbReference type="SUPFAM" id="SSF57716">
    <property type="entry name" value="Glucocorticoid receptor-like (DNA-binding domain)"/>
    <property type="match status" value="1"/>
</dbReference>
<evidence type="ECO:0000256" key="14">
    <source>
        <dbReference type="SAM" id="MobiDB-lite"/>
    </source>
</evidence>
<keyword evidence="4 12" id="KW-0863">Zinc-finger</keyword>
<evidence type="ECO:0000256" key="10">
    <source>
        <dbReference type="ARBA" id="ARBA00023242"/>
    </source>
</evidence>
<dbReference type="PANTHER" id="PTHR46600">
    <property type="entry name" value="THAP DOMAIN-CONTAINING"/>
    <property type="match status" value="1"/>
</dbReference>
<feature type="compositionally biased region" description="Basic and acidic residues" evidence="14">
    <location>
        <begin position="115"/>
        <end position="133"/>
    </location>
</feature>
<keyword evidence="6 13" id="KW-0805">Transcription regulation</keyword>